<name>A0ABQ1H2C2_9BACL</name>
<dbReference type="InterPro" id="IPR027417">
    <property type="entry name" value="P-loop_NTPase"/>
</dbReference>
<dbReference type="SUPFAM" id="SSF52540">
    <property type="entry name" value="P-loop containing nucleoside triphosphate hydrolases"/>
    <property type="match status" value="1"/>
</dbReference>
<dbReference type="Proteomes" id="UP000617979">
    <property type="component" value="Unassembled WGS sequence"/>
</dbReference>
<accession>A0ABQ1H2C2</accession>
<evidence type="ECO:0000313" key="2">
    <source>
        <dbReference type="Proteomes" id="UP000617979"/>
    </source>
</evidence>
<dbReference type="PANTHER" id="PTHR30121">
    <property type="entry name" value="UNCHARACTERIZED PROTEIN YJGR-RELATED"/>
    <property type="match status" value="1"/>
</dbReference>
<dbReference type="Pfam" id="PF12846">
    <property type="entry name" value="AAA_10"/>
    <property type="match status" value="1"/>
</dbReference>
<dbReference type="PANTHER" id="PTHR30121:SF6">
    <property type="entry name" value="SLR6007 PROTEIN"/>
    <property type="match status" value="1"/>
</dbReference>
<keyword evidence="2" id="KW-1185">Reference proteome</keyword>
<gene>
    <name evidence="1" type="ORF">GCM10007416_31860</name>
</gene>
<protein>
    <submittedName>
        <fullName evidence="1">ATP/GTP-binding protein</fullName>
    </submittedName>
</protein>
<reference evidence="2" key="1">
    <citation type="journal article" date="2019" name="Int. J. Syst. Evol. Microbiol.">
        <title>The Global Catalogue of Microorganisms (GCM) 10K type strain sequencing project: providing services to taxonomists for standard genome sequencing and annotation.</title>
        <authorList>
            <consortium name="The Broad Institute Genomics Platform"/>
            <consortium name="The Broad Institute Genome Sequencing Center for Infectious Disease"/>
            <person name="Wu L."/>
            <person name="Ma J."/>
        </authorList>
    </citation>
    <scope>NUCLEOTIDE SEQUENCE [LARGE SCALE GENOMIC DNA]</scope>
    <source>
        <strain evidence="2">CGMCC 1.12404</strain>
    </source>
</reference>
<sequence>MEVMLEIPVSHIDGNLVFGKDGTVWTFFGIQGFGYDFREDEEKMRPFQQQLSFLRNNGHDLHFLVVPNPTDVTEVCEETIQRMSEDDYLLKEEGIAFMRQQKQAVIQQRNQSESNEYRAYLGIQLDPKKNKHREGNVGTNLIQSVQEMIEGLNTPVYRAVGLEPRDILLADISAWRDQAESLLATIRSAFSSAVRKLTAVETLYLIEKVFSVTNQDVKVRESFSVGDQVKGEDDGKVHQAVRPNEKAFFDLQNANVDEIGPKTLCLSKIIDNEVHETYVQYLVCYDMDEVQYHPGFEWLYHLQSSLPFPVSVSIRAHHQTNARMLKRLSNARLEFQDQREEAQKGGTNVDLSVSESESGAIRMESYFKKSGKPGYACSFVFRVNAPDEKTLKTRVNQLRNELARYGISVVSPYGEQMNLMMETIPGSKANEDYKIEVEPGVLAGMMFGATTNIGDGQGVYIGYTKYTGRPVFVRPDLAAKAFDSVKNVVDSISIMVAGATGKGKSFFMNLLTYLCVLMGSMALVIDPKGDRKEWAKGLPFIPKEHISVWTLGESEADAGCLDPFRTSVDLEEAKDICMDILAYLANIDIEHEEYTILSEAIEEVGKMQDPCIGGVIDYLRDLYKKKPENMSQARHEAVERLKATLETLRRNQLARLLFGEVGQDYRVLHVEKPLQVMMVQNLNLPDESVKKHRISHKISEAILISLTAFTKQYMFKQDRYRHKIILQDEASSIDRSTVGSELMDFVVRKGRYYNTTLLKGTQNATDYNEEVANMGMKFSFGLRSTREAEEMLDYFNLPRTRNNVEILKNLGRGEALFQDIYGRTAEIRIDPVFEDLLDAFDSSTATKEEREREKKRIGS</sequence>
<comment type="caution">
    <text evidence="1">The sequence shown here is derived from an EMBL/GenBank/DDBJ whole genome shotgun (WGS) entry which is preliminary data.</text>
</comment>
<proteinExistence type="predicted"/>
<dbReference type="InterPro" id="IPR051162">
    <property type="entry name" value="T4SS_component"/>
</dbReference>
<dbReference type="Gene3D" id="3.40.50.300">
    <property type="entry name" value="P-loop containing nucleotide triphosphate hydrolases"/>
    <property type="match status" value="2"/>
</dbReference>
<dbReference type="EMBL" id="BMEX01000020">
    <property type="protein sequence ID" value="GGA56275.1"/>
    <property type="molecule type" value="Genomic_DNA"/>
</dbReference>
<evidence type="ECO:0000313" key="1">
    <source>
        <dbReference type="EMBL" id="GGA56275.1"/>
    </source>
</evidence>
<organism evidence="1 2">
    <name type="scientific">Kroppenstedtia guangzhouensis</name>
    <dbReference type="NCBI Taxonomy" id="1274356"/>
    <lineage>
        <taxon>Bacteria</taxon>
        <taxon>Bacillati</taxon>
        <taxon>Bacillota</taxon>
        <taxon>Bacilli</taxon>
        <taxon>Bacillales</taxon>
        <taxon>Thermoactinomycetaceae</taxon>
        <taxon>Kroppenstedtia</taxon>
    </lineage>
</organism>